<protein>
    <recommendedName>
        <fullName evidence="2">Exportin-T C-terminal domain-containing protein</fullName>
    </recommendedName>
</protein>
<comment type="caution">
    <text evidence="3">The sequence shown here is derived from an EMBL/GenBank/DDBJ whole genome shotgun (WGS) entry which is preliminary data.</text>
</comment>
<keyword evidence="1" id="KW-1133">Transmembrane helix</keyword>
<accession>A0A433PQF0</accession>
<dbReference type="InterPro" id="IPR011989">
    <property type="entry name" value="ARM-like"/>
</dbReference>
<organism evidence="3 4">
    <name type="scientific">Jimgerdemannia flammicorona</name>
    <dbReference type="NCBI Taxonomy" id="994334"/>
    <lineage>
        <taxon>Eukaryota</taxon>
        <taxon>Fungi</taxon>
        <taxon>Fungi incertae sedis</taxon>
        <taxon>Mucoromycota</taxon>
        <taxon>Mucoromycotina</taxon>
        <taxon>Endogonomycetes</taxon>
        <taxon>Endogonales</taxon>
        <taxon>Endogonaceae</taxon>
        <taxon>Jimgerdemannia</taxon>
    </lineage>
</organism>
<dbReference type="EMBL" id="RBNJ01021401">
    <property type="protein sequence ID" value="RUS19793.1"/>
    <property type="molecule type" value="Genomic_DNA"/>
</dbReference>
<name>A0A433PQF0_9FUNG</name>
<dbReference type="Gene3D" id="1.25.10.10">
    <property type="entry name" value="Leucine-rich Repeat Variant"/>
    <property type="match status" value="1"/>
</dbReference>
<keyword evidence="4" id="KW-1185">Reference proteome</keyword>
<dbReference type="Pfam" id="PF19282">
    <property type="entry name" value="Exportin-T"/>
    <property type="match status" value="1"/>
</dbReference>
<gene>
    <name evidence="3" type="ORF">BC938DRAFT_475666</name>
</gene>
<dbReference type="Proteomes" id="UP000274822">
    <property type="component" value="Unassembled WGS sequence"/>
</dbReference>
<keyword evidence="1" id="KW-0812">Transmembrane</keyword>
<dbReference type="InterPro" id="IPR045546">
    <property type="entry name" value="Exportin-T_C"/>
</dbReference>
<proteinExistence type="predicted"/>
<feature type="transmembrane region" description="Helical" evidence="1">
    <location>
        <begin position="67"/>
        <end position="89"/>
    </location>
</feature>
<evidence type="ECO:0000313" key="4">
    <source>
        <dbReference type="Proteomes" id="UP000274822"/>
    </source>
</evidence>
<evidence type="ECO:0000256" key="1">
    <source>
        <dbReference type="SAM" id="Phobius"/>
    </source>
</evidence>
<evidence type="ECO:0000313" key="3">
    <source>
        <dbReference type="EMBL" id="RUS19793.1"/>
    </source>
</evidence>
<reference evidence="3 4" key="1">
    <citation type="journal article" date="2018" name="New Phytol.">
        <title>Phylogenomics of Endogonaceae and evolution of mycorrhizas within Mucoromycota.</title>
        <authorList>
            <person name="Chang Y."/>
            <person name="Desiro A."/>
            <person name="Na H."/>
            <person name="Sandor L."/>
            <person name="Lipzen A."/>
            <person name="Clum A."/>
            <person name="Barry K."/>
            <person name="Grigoriev I.V."/>
            <person name="Martin F.M."/>
            <person name="Stajich J.E."/>
            <person name="Smith M.E."/>
            <person name="Bonito G."/>
            <person name="Spatafora J.W."/>
        </authorList>
    </citation>
    <scope>NUCLEOTIDE SEQUENCE [LARGE SCALE GENOMIC DNA]</scope>
    <source>
        <strain evidence="3 4">AD002</strain>
    </source>
</reference>
<evidence type="ECO:0000259" key="2">
    <source>
        <dbReference type="Pfam" id="PF19282"/>
    </source>
</evidence>
<sequence>MAFGILLKTVNAWGGSAQQPSTSTEPSGVGQPLPGFEQFMFESIVRVSFEVPMKQSFNLSDGQTVLVSYWIDGFAVISALYFFDIVFGVPRSFSRKLCDSLKYNILTYCLHLSFATLLGLWRDFRNSKSDICKAGYQVHRVYAWGVSAVHSMSTQYGRRLSPSITTAGNESI</sequence>
<dbReference type="AlphaFoldDB" id="A0A433PQF0"/>
<keyword evidence="1" id="KW-0472">Membrane</keyword>
<feature type="transmembrane region" description="Helical" evidence="1">
    <location>
        <begin position="101"/>
        <end position="121"/>
    </location>
</feature>
<feature type="domain" description="Exportin-T C-terminal" evidence="2">
    <location>
        <begin position="1"/>
        <end position="67"/>
    </location>
</feature>